<dbReference type="SUPFAM" id="SSF89895">
    <property type="entry name" value="FYSH domain"/>
    <property type="match status" value="1"/>
</dbReference>
<dbReference type="PANTHER" id="PTHR10927:SF2">
    <property type="entry name" value="RESTRICTION OF TELOMERE CAPPING PROTEIN 3"/>
    <property type="match status" value="1"/>
</dbReference>
<protein>
    <submittedName>
        <fullName evidence="3">SDO1-like protein C21C3.19</fullName>
    </submittedName>
</protein>
<feature type="domain" description="Ribosome maturation protein SDO1/SBDS N-terminal" evidence="2">
    <location>
        <begin position="7"/>
        <end position="95"/>
    </location>
</feature>
<accession>A0A1D1ZBD3</accession>
<dbReference type="Pfam" id="PF01172">
    <property type="entry name" value="SBDS_N"/>
    <property type="match status" value="1"/>
</dbReference>
<evidence type="ECO:0000313" key="3">
    <source>
        <dbReference type="EMBL" id="JAT64181.1"/>
    </source>
</evidence>
<dbReference type="EMBL" id="GDJX01003755">
    <property type="protein sequence ID" value="JAT64181.1"/>
    <property type="molecule type" value="Transcribed_RNA"/>
</dbReference>
<dbReference type="AlphaFoldDB" id="A0A1D1ZBD3"/>
<evidence type="ECO:0000256" key="1">
    <source>
        <dbReference type="SAM" id="MobiDB-lite"/>
    </source>
</evidence>
<dbReference type="Gene3D" id="3.30.1250.10">
    <property type="entry name" value="Ribosome maturation protein SBDS, N-terminal domain"/>
    <property type="match status" value="1"/>
</dbReference>
<gene>
    <name evidence="3" type="primary">SPBC21C3.19_1</name>
    <name evidence="3" type="ORF">g.29921</name>
</gene>
<dbReference type="InterPro" id="IPR019783">
    <property type="entry name" value="SDO1/SBDS_N"/>
</dbReference>
<dbReference type="PANTHER" id="PTHR10927">
    <property type="entry name" value="RIBOSOME MATURATION PROTEIN SBDS"/>
    <property type="match status" value="1"/>
</dbReference>
<dbReference type="InterPro" id="IPR036786">
    <property type="entry name" value="Ribosome_mat_SBDS_N_sf"/>
</dbReference>
<sequence length="122" mass="13876">MAAQDETRVIYKPKNSREEFFVFVYPEEVMKWRKDKSIPLTEVVQTFDVFENARGSEGKSGRPSKQTLENTFNTSNDTEIINHILEHGVIHNTRKGTKEYNATNESRGKGVSTSESAIGIHN</sequence>
<reference evidence="3" key="1">
    <citation type="submission" date="2015-07" db="EMBL/GenBank/DDBJ databases">
        <title>Transcriptome Assembly of Anthurium amnicola.</title>
        <authorList>
            <person name="Suzuki J."/>
        </authorList>
    </citation>
    <scope>NUCLEOTIDE SEQUENCE</scope>
</reference>
<feature type="compositionally biased region" description="Polar residues" evidence="1">
    <location>
        <begin position="100"/>
        <end position="116"/>
    </location>
</feature>
<name>A0A1D1ZBD3_9ARAE</name>
<feature type="region of interest" description="Disordered" evidence="1">
    <location>
        <begin position="95"/>
        <end position="122"/>
    </location>
</feature>
<organism evidence="3">
    <name type="scientific">Anthurium amnicola</name>
    <dbReference type="NCBI Taxonomy" id="1678845"/>
    <lineage>
        <taxon>Eukaryota</taxon>
        <taxon>Viridiplantae</taxon>
        <taxon>Streptophyta</taxon>
        <taxon>Embryophyta</taxon>
        <taxon>Tracheophyta</taxon>
        <taxon>Spermatophyta</taxon>
        <taxon>Magnoliopsida</taxon>
        <taxon>Liliopsida</taxon>
        <taxon>Araceae</taxon>
        <taxon>Pothoideae</taxon>
        <taxon>Potheae</taxon>
        <taxon>Anthurium</taxon>
    </lineage>
</organism>
<evidence type="ECO:0000259" key="2">
    <source>
        <dbReference type="Pfam" id="PF01172"/>
    </source>
</evidence>
<dbReference type="InterPro" id="IPR039100">
    <property type="entry name" value="Sdo1/SBDS-like"/>
</dbReference>
<proteinExistence type="predicted"/>